<dbReference type="EMBL" id="OZ019899">
    <property type="protein sequence ID" value="CAK9231583.1"/>
    <property type="molecule type" value="Genomic_DNA"/>
</dbReference>
<evidence type="ECO:0000256" key="2">
    <source>
        <dbReference type="ARBA" id="ARBA00022528"/>
    </source>
</evidence>
<evidence type="ECO:0000256" key="6">
    <source>
        <dbReference type="ARBA" id="ARBA00022884"/>
    </source>
</evidence>
<keyword evidence="10" id="KW-0472">Membrane</keyword>
<keyword evidence="6 8" id="KW-0694">RNA-binding</keyword>
<evidence type="ECO:0000256" key="1">
    <source>
        <dbReference type="ARBA" id="ARBA00004229"/>
    </source>
</evidence>
<sequence length="296" mass="33480">MVKRAFIFFIFYFYVFFVFFCVYFSLLYFCLFGCKFEVWRKKTHLILFQNMPISPPLPDFNTLPNSMPGYDRSSSTPSSYDSPQRSRFYESSAPPPVLEEGPKLYVGNLPWTCDSQQLAEIFQDFGNVELVEVIYDRETSRSRGFGFVTMGSQEEATAAKEKLDGYMLGGRALTVSFPQANRGGGRPPSERPLRDRPFGGGGGGYDSENKLFVGNLSWSVDDESLQAKFSDYGKVLDARVIYDRETGRSRGFGFVTYSNADEVNDAIQNLDGADYDGRQIRVNLAGDKPPPRAREF</sequence>
<dbReference type="Gene3D" id="3.30.70.330">
    <property type="match status" value="2"/>
</dbReference>
<evidence type="ECO:0000256" key="10">
    <source>
        <dbReference type="SAM" id="Phobius"/>
    </source>
</evidence>
<dbReference type="SUPFAM" id="SSF54928">
    <property type="entry name" value="RNA-binding domain, RBD"/>
    <property type="match status" value="2"/>
</dbReference>
<feature type="domain" description="RRM" evidence="11">
    <location>
        <begin position="209"/>
        <end position="287"/>
    </location>
</feature>
<feature type="region of interest" description="Disordered" evidence="9">
    <location>
        <begin position="177"/>
        <end position="200"/>
    </location>
</feature>
<dbReference type="Pfam" id="PF00076">
    <property type="entry name" value="RRM_1"/>
    <property type="match status" value="2"/>
</dbReference>
<dbReference type="PANTHER" id="PTHR48025:SF1">
    <property type="entry name" value="RRM DOMAIN-CONTAINING PROTEIN"/>
    <property type="match status" value="1"/>
</dbReference>
<keyword evidence="3" id="KW-0934">Plastid</keyword>
<proteinExistence type="predicted"/>
<organism evidence="12 13">
    <name type="scientific">Sphagnum troendelagicum</name>
    <dbReference type="NCBI Taxonomy" id="128251"/>
    <lineage>
        <taxon>Eukaryota</taxon>
        <taxon>Viridiplantae</taxon>
        <taxon>Streptophyta</taxon>
        <taxon>Embryophyta</taxon>
        <taxon>Bryophyta</taxon>
        <taxon>Sphagnophytina</taxon>
        <taxon>Sphagnopsida</taxon>
        <taxon>Sphagnales</taxon>
        <taxon>Sphagnaceae</taxon>
        <taxon>Sphagnum</taxon>
    </lineage>
</organism>
<evidence type="ECO:0000256" key="8">
    <source>
        <dbReference type="PROSITE-ProRule" id="PRU00176"/>
    </source>
</evidence>
<dbReference type="InterPro" id="IPR003954">
    <property type="entry name" value="RRM_euk-type"/>
</dbReference>
<dbReference type="SMART" id="SM00360">
    <property type="entry name" value="RRM"/>
    <property type="match status" value="2"/>
</dbReference>
<dbReference type="InterPro" id="IPR012677">
    <property type="entry name" value="Nucleotide-bd_a/b_plait_sf"/>
</dbReference>
<dbReference type="SMART" id="SM00361">
    <property type="entry name" value="RRM_1"/>
    <property type="match status" value="2"/>
</dbReference>
<evidence type="ECO:0000256" key="9">
    <source>
        <dbReference type="SAM" id="MobiDB-lite"/>
    </source>
</evidence>
<keyword evidence="2" id="KW-0150">Chloroplast</keyword>
<feature type="compositionally biased region" description="Basic and acidic residues" evidence="9">
    <location>
        <begin position="188"/>
        <end position="197"/>
    </location>
</feature>
<reference evidence="12" key="1">
    <citation type="submission" date="2024-02" db="EMBL/GenBank/DDBJ databases">
        <authorList>
            <consortium name="ELIXIR-Norway"/>
            <consortium name="Elixir Norway"/>
        </authorList>
    </citation>
    <scope>NUCLEOTIDE SEQUENCE</scope>
</reference>
<evidence type="ECO:0000256" key="3">
    <source>
        <dbReference type="ARBA" id="ARBA00022640"/>
    </source>
</evidence>
<feature type="region of interest" description="Disordered" evidence="9">
    <location>
        <begin position="69"/>
        <end position="95"/>
    </location>
</feature>
<gene>
    <name evidence="12" type="ORF">CSSPTR1EN2_LOCUS20762</name>
</gene>
<keyword evidence="10" id="KW-0812">Transmembrane</keyword>
<dbReference type="Proteomes" id="UP001497512">
    <property type="component" value="Chromosome 7"/>
</dbReference>
<keyword evidence="4" id="KW-0507">mRNA processing</keyword>
<comment type="subcellular location">
    <subcellularLocation>
        <location evidence="1">Plastid</location>
        <location evidence="1">Chloroplast</location>
    </subcellularLocation>
</comment>
<name>A0ABP0V086_9BRYO</name>
<evidence type="ECO:0000256" key="5">
    <source>
        <dbReference type="ARBA" id="ARBA00022737"/>
    </source>
</evidence>
<dbReference type="PANTHER" id="PTHR48025">
    <property type="entry name" value="OS02G0815200 PROTEIN"/>
    <property type="match status" value="1"/>
</dbReference>
<evidence type="ECO:0000313" key="13">
    <source>
        <dbReference type="Proteomes" id="UP001497512"/>
    </source>
</evidence>
<feature type="transmembrane region" description="Helical" evidence="10">
    <location>
        <begin position="6"/>
        <end position="32"/>
    </location>
</feature>
<evidence type="ECO:0000256" key="7">
    <source>
        <dbReference type="ARBA" id="ARBA00023274"/>
    </source>
</evidence>
<feature type="compositionally biased region" description="Low complexity" evidence="9">
    <location>
        <begin position="70"/>
        <end position="86"/>
    </location>
</feature>
<dbReference type="InterPro" id="IPR000504">
    <property type="entry name" value="RRM_dom"/>
</dbReference>
<dbReference type="CDD" id="cd21608">
    <property type="entry name" value="RRM2_NsCP33_like"/>
    <property type="match status" value="1"/>
</dbReference>
<accession>A0ABP0V086</accession>
<keyword evidence="7" id="KW-0687">Ribonucleoprotein</keyword>
<keyword evidence="5" id="KW-0677">Repeat</keyword>
<feature type="domain" description="RRM" evidence="11">
    <location>
        <begin position="102"/>
        <end position="180"/>
    </location>
</feature>
<evidence type="ECO:0000259" key="11">
    <source>
        <dbReference type="PROSITE" id="PS50102"/>
    </source>
</evidence>
<dbReference type="PROSITE" id="PS50102">
    <property type="entry name" value="RRM"/>
    <property type="match status" value="2"/>
</dbReference>
<dbReference type="InterPro" id="IPR048289">
    <property type="entry name" value="RRM2_NsCP33-like"/>
</dbReference>
<evidence type="ECO:0000313" key="12">
    <source>
        <dbReference type="EMBL" id="CAK9231583.1"/>
    </source>
</evidence>
<protein>
    <recommendedName>
        <fullName evidence="11">RRM domain-containing protein</fullName>
    </recommendedName>
</protein>
<dbReference type="CDD" id="cd21609">
    <property type="entry name" value="RRM1_PSRP2_like"/>
    <property type="match status" value="1"/>
</dbReference>
<keyword evidence="10" id="KW-1133">Transmembrane helix</keyword>
<dbReference type="InterPro" id="IPR035979">
    <property type="entry name" value="RBD_domain_sf"/>
</dbReference>
<keyword evidence="13" id="KW-1185">Reference proteome</keyword>
<dbReference type="InterPro" id="IPR050502">
    <property type="entry name" value="Euk_RNA-bind_prot"/>
</dbReference>
<evidence type="ECO:0000256" key="4">
    <source>
        <dbReference type="ARBA" id="ARBA00022664"/>
    </source>
</evidence>